<dbReference type="InterPro" id="IPR011042">
    <property type="entry name" value="6-blade_b-propeller_TolB-like"/>
</dbReference>
<keyword evidence="3" id="KW-0732">Signal</keyword>
<gene>
    <name evidence="5" type="ORF">F2P44_26505</name>
</gene>
<name>A0ABX0NHH0_9BURK</name>
<dbReference type="Gene3D" id="3.40.50.1820">
    <property type="entry name" value="alpha/beta hydrolase"/>
    <property type="match status" value="1"/>
</dbReference>
<feature type="signal peptide" evidence="3">
    <location>
        <begin position="1"/>
        <end position="20"/>
    </location>
</feature>
<keyword evidence="2" id="KW-0645">Protease</keyword>
<dbReference type="InterPro" id="IPR001375">
    <property type="entry name" value="Peptidase_S9_cat"/>
</dbReference>
<dbReference type="SUPFAM" id="SSF82171">
    <property type="entry name" value="DPP6 N-terminal domain-like"/>
    <property type="match status" value="1"/>
</dbReference>
<dbReference type="InterPro" id="IPR011659">
    <property type="entry name" value="WD40"/>
</dbReference>
<organism evidence="5 6">
    <name type="scientific">Massilia frigida</name>
    <dbReference type="NCBI Taxonomy" id="2609281"/>
    <lineage>
        <taxon>Bacteria</taxon>
        <taxon>Pseudomonadati</taxon>
        <taxon>Pseudomonadota</taxon>
        <taxon>Betaproteobacteria</taxon>
        <taxon>Burkholderiales</taxon>
        <taxon>Oxalobacteraceae</taxon>
        <taxon>Telluria group</taxon>
        <taxon>Massilia</taxon>
    </lineage>
</organism>
<dbReference type="Pfam" id="PF07676">
    <property type="entry name" value="PD40"/>
    <property type="match status" value="1"/>
</dbReference>
<dbReference type="Pfam" id="PF00326">
    <property type="entry name" value="Peptidase_S9"/>
    <property type="match status" value="1"/>
</dbReference>
<evidence type="ECO:0000256" key="1">
    <source>
        <dbReference type="ARBA" id="ARBA00022801"/>
    </source>
</evidence>
<feature type="domain" description="Peptidase S9 prolyl oligopeptidase catalytic" evidence="4">
    <location>
        <begin position="448"/>
        <end position="646"/>
    </location>
</feature>
<evidence type="ECO:0000256" key="3">
    <source>
        <dbReference type="SAM" id="SignalP"/>
    </source>
</evidence>
<reference evidence="5 6" key="1">
    <citation type="submission" date="2019-10" db="EMBL/GenBank/DDBJ databases">
        <title>Taxonomy of Antarctic Massilia spp.: description of Massilia rubra sp. nov., Massilia aquatica sp. nov., Massilia mucilaginosa sp. nov., Massilia frigida sp. nov. isolated from streams, lakes and regoliths.</title>
        <authorList>
            <person name="Holochova P."/>
            <person name="Sedlacek I."/>
            <person name="Kralova S."/>
            <person name="Maslanova I."/>
            <person name="Busse H.-J."/>
            <person name="Stankova E."/>
            <person name="Vrbovska V."/>
            <person name="Kovarovic V."/>
            <person name="Bartak M."/>
            <person name="Svec P."/>
            <person name="Pantucek R."/>
        </authorList>
    </citation>
    <scope>NUCLEOTIDE SEQUENCE [LARGE SCALE GENOMIC DNA]</scope>
    <source>
        <strain evidence="5 6">CCM 8695</strain>
    </source>
</reference>
<dbReference type="PANTHER" id="PTHR42776">
    <property type="entry name" value="SERINE PEPTIDASE S9 FAMILY MEMBER"/>
    <property type="match status" value="1"/>
</dbReference>
<dbReference type="RefSeq" id="WP_167091398.1">
    <property type="nucleotide sequence ID" value="NZ_WHJG01000038.1"/>
</dbReference>
<comment type="caution">
    <text evidence="5">The sequence shown here is derived from an EMBL/GenBank/DDBJ whole genome shotgun (WGS) entry which is preliminary data.</text>
</comment>
<keyword evidence="1 5" id="KW-0378">Hydrolase</keyword>
<evidence type="ECO:0000259" key="4">
    <source>
        <dbReference type="Pfam" id="PF00326"/>
    </source>
</evidence>
<dbReference type="Gene3D" id="2.120.10.30">
    <property type="entry name" value="TolB, C-terminal domain"/>
    <property type="match status" value="2"/>
</dbReference>
<feature type="chain" id="PRO_5045145931" evidence="3">
    <location>
        <begin position="21"/>
        <end position="646"/>
    </location>
</feature>
<proteinExistence type="predicted"/>
<dbReference type="EMBL" id="WHJG01000038">
    <property type="protein sequence ID" value="NHZ82799.1"/>
    <property type="molecule type" value="Genomic_DNA"/>
</dbReference>
<protein>
    <submittedName>
        <fullName evidence="5">Alpha/beta fold hydrolase</fullName>
    </submittedName>
</protein>
<keyword evidence="6" id="KW-1185">Reference proteome</keyword>
<dbReference type="SUPFAM" id="SSF53474">
    <property type="entry name" value="alpha/beta-Hydrolases"/>
    <property type="match status" value="1"/>
</dbReference>
<keyword evidence="2" id="KW-0720">Serine protease</keyword>
<dbReference type="PANTHER" id="PTHR42776:SF27">
    <property type="entry name" value="DIPEPTIDYL PEPTIDASE FAMILY MEMBER 6"/>
    <property type="match status" value="1"/>
</dbReference>
<dbReference type="Proteomes" id="UP000621455">
    <property type="component" value="Unassembled WGS sequence"/>
</dbReference>
<evidence type="ECO:0000256" key="2">
    <source>
        <dbReference type="ARBA" id="ARBA00022825"/>
    </source>
</evidence>
<dbReference type="GO" id="GO:0016787">
    <property type="term" value="F:hydrolase activity"/>
    <property type="evidence" value="ECO:0007669"/>
    <property type="project" value="UniProtKB-KW"/>
</dbReference>
<evidence type="ECO:0000313" key="5">
    <source>
        <dbReference type="EMBL" id="NHZ82799.1"/>
    </source>
</evidence>
<accession>A0ABX0NHH0</accession>
<sequence>MAHLHTVLFSAMLASAPALAAEPAALRDYRGLAISADGKRIAALESLDPGGLPLRPHAIVVVRDAASGAILAQYDPCATCTYDHPAWSPDRQSLAFISADARAGSATVYVAGAAGAMPVASLKGVASSVRWSPDGKLLSLLATPGAKKLAGAVEAGARQIGEIGTQDDAQRLALVAAHGGELAMLSPSDSYIYEYDWTPDGKGFAVTSAKGNGDNNWWVATLGHVDAASGALRVLAAPRMQMTIPRVSPDGRSVAFIGGLMSDFGAVGGDVYTVPLTGGEPHNVTPRFAGSFNGLAWQGRQLLASALVGSAHAVLGIDPAKRSTRTLWSGAVGAAGARQGRFVFSADGAIAASVHEDFTRAPRIVAGRLPQLAAITRDNDAFAPQVRATSVEWSNEGFNMQGWLLAPLATEPGKKYPMVVQVHGGPASAASPRFVSDGEQANPLLRDLARKGYYVFLPNPRGSFGQGMAFSSANKRDFGGGDWRDILAGVDAVLKLAPVDAGRLGLMGHSYGGFMTMWGVTHSDRFKAAVAGAGIANWISYYGQNGIDQWMIPFFGASAYDDPAAYRAASPIESIKAAKTPTLLYVGERDVETPAVQSMEFWHGLRAMGTPTALVIYDGEGHAIRKPAHQRDQRARTVAWFERYLK</sequence>
<dbReference type="InterPro" id="IPR029058">
    <property type="entry name" value="AB_hydrolase_fold"/>
</dbReference>
<evidence type="ECO:0000313" key="6">
    <source>
        <dbReference type="Proteomes" id="UP000621455"/>
    </source>
</evidence>